<accession>A0A8C9DRH2</accession>
<reference evidence="3" key="2">
    <citation type="submission" date="2025-09" db="UniProtKB">
        <authorList>
            <consortium name="Ensembl"/>
        </authorList>
    </citation>
    <scope>IDENTIFICATION</scope>
</reference>
<feature type="transmembrane region" description="Helical" evidence="2">
    <location>
        <begin position="49"/>
        <end position="69"/>
    </location>
</feature>
<dbReference type="Ensembl" id="ENSPSMT00000033690.1">
    <property type="protein sequence ID" value="ENSPSMP00000029190.1"/>
    <property type="gene ID" value="ENSPSMG00000020273.1"/>
</dbReference>
<protein>
    <recommendedName>
        <fullName evidence="1">Small integral membrane protein 14</fullName>
    </recommendedName>
</protein>
<dbReference type="GO" id="GO:0005783">
    <property type="term" value="C:endoplasmic reticulum"/>
    <property type="evidence" value="ECO:0007669"/>
    <property type="project" value="TreeGrafter"/>
</dbReference>
<dbReference type="AlphaFoldDB" id="A0A8C9DRH2"/>
<dbReference type="PANTHER" id="PTHR31019">
    <property type="entry name" value="SMALL INTEGRAL MEMBRANE PROTEIN 14"/>
    <property type="match status" value="1"/>
</dbReference>
<dbReference type="GeneTree" id="ENSGT00390000018294"/>
<dbReference type="Pfam" id="PF11027">
    <property type="entry name" value="DUF2615"/>
    <property type="match status" value="1"/>
</dbReference>
<proteinExistence type="predicted"/>
<keyword evidence="4" id="KW-1185">Reference proteome</keyword>
<evidence type="ECO:0000256" key="2">
    <source>
        <dbReference type="SAM" id="Phobius"/>
    </source>
</evidence>
<evidence type="ECO:0000256" key="1">
    <source>
        <dbReference type="ARBA" id="ARBA00017902"/>
    </source>
</evidence>
<name>A0A8C9DRH2_PROSS</name>
<evidence type="ECO:0000313" key="4">
    <source>
        <dbReference type="Proteomes" id="UP000694414"/>
    </source>
</evidence>
<keyword evidence="2" id="KW-0812">Transmembrane</keyword>
<dbReference type="PANTHER" id="PTHR31019:SF1">
    <property type="entry name" value="SMALL INTEGRAL MEMBRANE PROTEIN 14"/>
    <property type="match status" value="1"/>
</dbReference>
<dbReference type="Proteomes" id="UP000694414">
    <property type="component" value="Unplaced"/>
</dbReference>
<organism evidence="3 4">
    <name type="scientific">Prolemur simus</name>
    <name type="common">Greater bamboo lemur</name>
    <name type="synonym">Hapalemur simus</name>
    <dbReference type="NCBI Taxonomy" id="1328070"/>
    <lineage>
        <taxon>Eukaryota</taxon>
        <taxon>Metazoa</taxon>
        <taxon>Chordata</taxon>
        <taxon>Craniata</taxon>
        <taxon>Vertebrata</taxon>
        <taxon>Euteleostomi</taxon>
        <taxon>Mammalia</taxon>
        <taxon>Eutheria</taxon>
        <taxon>Euarchontoglires</taxon>
        <taxon>Primates</taxon>
        <taxon>Strepsirrhini</taxon>
        <taxon>Lemuriformes</taxon>
        <taxon>Lemuridae</taxon>
        <taxon>Prolemur</taxon>
    </lineage>
</organism>
<sequence>MAESRFDPCECVYSHEHAMRRLINLLWQSQSYCRDVECLQELSGSSDNSISVTMTLMVWRVIAVILFLLRPSNLRGSPYLESQPVFRMDKIHHIPHNIR</sequence>
<reference evidence="3" key="1">
    <citation type="submission" date="2025-08" db="UniProtKB">
        <authorList>
            <consortium name="Ensembl"/>
        </authorList>
    </citation>
    <scope>IDENTIFICATION</scope>
</reference>
<dbReference type="InterPro" id="IPR020309">
    <property type="entry name" value="Smim-14"/>
</dbReference>
<evidence type="ECO:0000313" key="3">
    <source>
        <dbReference type="Ensembl" id="ENSPSMP00000029190.1"/>
    </source>
</evidence>
<keyword evidence="2" id="KW-0472">Membrane</keyword>
<keyword evidence="2" id="KW-1133">Transmembrane helix</keyword>